<evidence type="ECO:0008006" key="4">
    <source>
        <dbReference type="Google" id="ProtNLM"/>
    </source>
</evidence>
<reference evidence="2 3" key="1">
    <citation type="submission" date="2023-10" db="EMBL/GenBank/DDBJ databases">
        <title>Bacteria for the degradation of biodegradable plastic PBAT(Polybutylene adipate terephthalate).</title>
        <authorList>
            <person name="Weon H.-Y."/>
            <person name="Yeon J."/>
        </authorList>
    </citation>
    <scope>NUCLEOTIDE SEQUENCE [LARGE SCALE GENOMIC DNA]</scope>
    <source>
        <strain evidence="2 3">SBD 7-3</strain>
    </source>
</reference>
<feature type="compositionally biased region" description="Pro residues" evidence="1">
    <location>
        <begin position="138"/>
        <end position="156"/>
    </location>
</feature>
<organism evidence="2 3">
    <name type="scientific">Piscinibacter gummiphilus</name>
    <dbReference type="NCBI Taxonomy" id="946333"/>
    <lineage>
        <taxon>Bacteria</taxon>
        <taxon>Pseudomonadati</taxon>
        <taxon>Pseudomonadota</taxon>
        <taxon>Betaproteobacteria</taxon>
        <taxon>Burkholderiales</taxon>
        <taxon>Sphaerotilaceae</taxon>
        <taxon>Piscinibacter</taxon>
    </lineage>
</organism>
<accession>A0ABZ0CPY6</accession>
<feature type="compositionally biased region" description="Basic and acidic residues" evidence="1">
    <location>
        <begin position="158"/>
        <end position="169"/>
    </location>
</feature>
<dbReference type="Proteomes" id="UP001303946">
    <property type="component" value="Chromosome"/>
</dbReference>
<dbReference type="SUPFAM" id="SSF48452">
    <property type="entry name" value="TPR-like"/>
    <property type="match status" value="1"/>
</dbReference>
<feature type="region of interest" description="Disordered" evidence="1">
    <location>
        <begin position="122"/>
        <end position="169"/>
    </location>
</feature>
<feature type="compositionally biased region" description="Low complexity" evidence="1">
    <location>
        <begin position="122"/>
        <end position="137"/>
    </location>
</feature>
<name>A0ABZ0CPY6_9BURK</name>
<protein>
    <recommendedName>
        <fullName evidence="4">Tetratricopeptide repeat protein</fullName>
    </recommendedName>
</protein>
<dbReference type="InterPro" id="IPR011990">
    <property type="entry name" value="TPR-like_helical_dom_sf"/>
</dbReference>
<gene>
    <name evidence="2" type="ORF">RXV79_19200</name>
</gene>
<evidence type="ECO:0000313" key="2">
    <source>
        <dbReference type="EMBL" id="WOB07038.1"/>
    </source>
</evidence>
<dbReference type="RefSeq" id="WP_316699717.1">
    <property type="nucleotide sequence ID" value="NZ_CP136336.1"/>
</dbReference>
<dbReference type="Gene3D" id="1.25.40.10">
    <property type="entry name" value="Tetratricopeptide repeat domain"/>
    <property type="match status" value="1"/>
</dbReference>
<dbReference type="EMBL" id="CP136336">
    <property type="protein sequence ID" value="WOB07038.1"/>
    <property type="molecule type" value="Genomic_DNA"/>
</dbReference>
<keyword evidence="3" id="KW-1185">Reference proteome</keyword>
<sequence length="169" mass="17568">MASAEEAHRKGGVVEAMGFYEKAAKADPSKKQPWVRIAQAQFDARNYGSAITASQEVLLRDTSDVTAKSIMAVSGLRVSAYALDQLRMANAVGGNTREEAQALARIMRDSLGESILPPAAPVAAAAAEKPAAARPAPAATPPARRPPAAAPMPAAAPEPKRNPFDALKG</sequence>
<evidence type="ECO:0000313" key="3">
    <source>
        <dbReference type="Proteomes" id="UP001303946"/>
    </source>
</evidence>
<proteinExistence type="predicted"/>
<evidence type="ECO:0000256" key="1">
    <source>
        <dbReference type="SAM" id="MobiDB-lite"/>
    </source>
</evidence>